<protein>
    <submittedName>
        <fullName evidence="2">Uncharacterized protein LOC103703559</fullName>
    </submittedName>
</protein>
<accession>A0A8B8J2V9</accession>
<reference evidence="2" key="2">
    <citation type="submission" date="2025-08" db="UniProtKB">
        <authorList>
            <consortium name="RefSeq"/>
        </authorList>
    </citation>
    <scope>IDENTIFICATION</scope>
    <source>
        <tissue evidence="2">Young leaves</tissue>
    </source>
</reference>
<dbReference type="AlphaFoldDB" id="A0A8B8J2V9"/>
<name>A0A8B8J2V9_PHODC</name>
<reference evidence="1" key="1">
    <citation type="journal article" date="2019" name="Nat. Commun.">
        <title>Genome-wide association mapping of date palm fruit traits.</title>
        <authorList>
            <person name="Hazzouri K.M."/>
            <person name="Gros-Balthazard M."/>
            <person name="Flowers J.M."/>
            <person name="Copetti D."/>
            <person name="Lemansour A."/>
            <person name="Lebrun M."/>
            <person name="Masmoudi K."/>
            <person name="Ferrand S."/>
            <person name="Dhar M.I."/>
            <person name="Fresquez Z.A."/>
            <person name="Rosas U."/>
            <person name="Zhang J."/>
            <person name="Talag J."/>
            <person name="Lee S."/>
            <person name="Kudrna D."/>
            <person name="Powell R.F."/>
            <person name="Leitch I.J."/>
            <person name="Krueger R.R."/>
            <person name="Wing R.A."/>
            <person name="Amiri K.M.A."/>
            <person name="Purugganan M.D."/>
        </authorList>
    </citation>
    <scope>NUCLEOTIDE SEQUENCE [LARGE SCALE GENOMIC DNA]</scope>
    <source>
        <strain evidence="1">cv. Khalas</strain>
    </source>
</reference>
<evidence type="ECO:0000313" key="1">
    <source>
        <dbReference type="Proteomes" id="UP000228380"/>
    </source>
</evidence>
<proteinExistence type="predicted"/>
<dbReference type="KEGG" id="pda:103703559"/>
<evidence type="ECO:0000313" key="2">
    <source>
        <dbReference type="RefSeq" id="XP_026658965.2"/>
    </source>
</evidence>
<dbReference type="GeneID" id="103703559"/>
<organism evidence="1 2">
    <name type="scientific">Phoenix dactylifera</name>
    <name type="common">Date palm</name>
    <dbReference type="NCBI Taxonomy" id="42345"/>
    <lineage>
        <taxon>Eukaryota</taxon>
        <taxon>Viridiplantae</taxon>
        <taxon>Streptophyta</taxon>
        <taxon>Embryophyta</taxon>
        <taxon>Tracheophyta</taxon>
        <taxon>Spermatophyta</taxon>
        <taxon>Magnoliopsida</taxon>
        <taxon>Liliopsida</taxon>
        <taxon>Arecaceae</taxon>
        <taxon>Coryphoideae</taxon>
        <taxon>Phoeniceae</taxon>
        <taxon>Phoenix</taxon>
    </lineage>
</organism>
<gene>
    <name evidence="2" type="primary">LOC103703559</name>
</gene>
<dbReference type="Proteomes" id="UP000228380">
    <property type="component" value="Chromosome 2"/>
</dbReference>
<sequence>MKLAILPTLYEPCKLSPTPLQNVQKGSLCAPAGDGHVHGRIRAASRRFRHRTWRQPFSSKGERFVASGCLETLLDRPDRGAKMIKLVNQSVPAVYRLSICSSKIDIVSALTWLFPVLIVALEYQVSNLSHYQLVFASSQMSGKREGKNQTHLVSFAKEVGELIAITVKEEAGQIVCIKLCFQKENGQNGARFVVEVDLSIVIDALEQGNTEIYLVFTL</sequence>
<keyword evidence="1" id="KW-1185">Reference proteome</keyword>
<dbReference type="RefSeq" id="XP_026658965.2">
    <property type="nucleotide sequence ID" value="XM_026803164.2"/>
</dbReference>